<feature type="chain" id="PRO_5047318559" description="Beta/gamma crystallin 'Greek key' domain-containing protein" evidence="4">
    <location>
        <begin position="22"/>
        <end position="227"/>
    </location>
</feature>
<feature type="region of interest" description="Disordered" evidence="3">
    <location>
        <begin position="95"/>
        <end position="127"/>
    </location>
</feature>
<comment type="caution">
    <text evidence="6">The sequence shown here is derived from an EMBL/GenBank/DDBJ whole genome shotgun (WGS) entry which is preliminary data.</text>
</comment>
<evidence type="ECO:0000313" key="6">
    <source>
        <dbReference type="EMBL" id="GAA0391125.1"/>
    </source>
</evidence>
<evidence type="ECO:0000256" key="4">
    <source>
        <dbReference type="SAM" id="SignalP"/>
    </source>
</evidence>
<evidence type="ECO:0000256" key="3">
    <source>
        <dbReference type="SAM" id="MobiDB-lite"/>
    </source>
</evidence>
<evidence type="ECO:0000256" key="1">
    <source>
        <dbReference type="ARBA" id="ARBA00009646"/>
    </source>
</evidence>
<dbReference type="Gene3D" id="2.30.60.10">
    <property type="entry name" value="Cyanovirin-N"/>
    <property type="match status" value="1"/>
</dbReference>
<evidence type="ECO:0000259" key="5">
    <source>
        <dbReference type="PROSITE" id="PS50915"/>
    </source>
</evidence>
<feature type="domain" description="Beta/gamma crystallin 'Greek key'" evidence="5">
    <location>
        <begin position="135"/>
        <end position="175"/>
    </location>
</feature>
<organism evidence="6 7">
    <name type="scientific">Brevundimonas terrae</name>
    <dbReference type="NCBI Taxonomy" id="363631"/>
    <lineage>
        <taxon>Bacteria</taxon>
        <taxon>Pseudomonadati</taxon>
        <taxon>Pseudomonadota</taxon>
        <taxon>Alphaproteobacteria</taxon>
        <taxon>Caulobacterales</taxon>
        <taxon>Caulobacteraceae</taxon>
        <taxon>Brevundimonas</taxon>
    </lineage>
</organism>
<dbReference type="InterPro" id="IPR011024">
    <property type="entry name" value="G_crystallin-like"/>
</dbReference>
<evidence type="ECO:0000256" key="2">
    <source>
        <dbReference type="ARBA" id="ARBA00022737"/>
    </source>
</evidence>
<dbReference type="Proteomes" id="UP001500791">
    <property type="component" value="Unassembled WGS sequence"/>
</dbReference>
<protein>
    <recommendedName>
        <fullName evidence="5">Beta/gamma crystallin 'Greek key' domain-containing protein</fullName>
    </recommendedName>
</protein>
<dbReference type="SUPFAM" id="SSF51322">
    <property type="entry name" value="Cyanovirin-N"/>
    <property type="match status" value="1"/>
</dbReference>
<gene>
    <name evidence="6" type="ORF">GCM10009093_17210</name>
</gene>
<dbReference type="Gene3D" id="2.60.20.10">
    <property type="entry name" value="Crystallins"/>
    <property type="match status" value="1"/>
</dbReference>
<dbReference type="RefSeq" id="WP_167176805.1">
    <property type="nucleotide sequence ID" value="NZ_BAAAEJ010000007.1"/>
</dbReference>
<keyword evidence="4" id="KW-0732">Signal</keyword>
<comment type="similarity">
    <text evidence="1">Belongs to the beta/gamma-crystallin family.</text>
</comment>
<dbReference type="SMART" id="SM00247">
    <property type="entry name" value="XTALbg"/>
    <property type="match status" value="1"/>
</dbReference>
<dbReference type="PROSITE" id="PS50915">
    <property type="entry name" value="CRYSTALLIN_BETA_GAMMA"/>
    <property type="match status" value="2"/>
</dbReference>
<sequence>MKNGFAALAAFTVVAGGISFASVTPADAQVQTRGAPRGSYAQSCTGSYVNQGRLYADCRDLRGNIRETSIELNRCSSSDIGNDNGLLVCRGHRGDYEDNGRPGQGNGNRPGHGNGNGNGNGWGGGWGGGNGGRGGSITVYRDSDYRGQSLTFDREVANLRNHGMNDAVSSIRFSRNSGTWEICTDANFRGRCERISSDTRDLTRLRLNDTISSMRPVGRGYDNYRPR</sequence>
<evidence type="ECO:0000313" key="7">
    <source>
        <dbReference type="Proteomes" id="UP001500791"/>
    </source>
</evidence>
<proteinExistence type="inferred from homology"/>
<accession>A0ABP3I5Z0</accession>
<dbReference type="InterPro" id="IPR036673">
    <property type="entry name" value="Cyanovirin-N_sf"/>
</dbReference>
<feature type="domain" description="Beta/gamma crystallin 'Greek key'" evidence="5">
    <location>
        <begin position="178"/>
        <end position="218"/>
    </location>
</feature>
<dbReference type="SUPFAM" id="SSF49695">
    <property type="entry name" value="gamma-Crystallin-like"/>
    <property type="match status" value="1"/>
</dbReference>
<reference evidence="7" key="1">
    <citation type="journal article" date="2019" name="Int. J. Syst. Evol. Microbiol.">
        <title>The Global Catalogue of Microorganisms (GCM) 10K type strain sequencing project: providing services to taxonomists for standard genome sequencing and annotation.</title>
        <authorList>
            <consortium name="The Broad Institute Genomics Platform"/>
            <consortium name="The Broad Institute Genome Sequencing Center for Infectious Disease"/>
            <person name="Wu L."/>
            <person name="Ma J."/>
        </authorList>
    </citation>
    <scope>NUCLEOTIDE SEQUENCE [LARGE SCALE GENOMIC DNA]</scope>
    <source>
        <strain evidence="7">JCM 13476</strain>
    </source>
</reference>
<dbReference type="InterPro" id="IPR001064">
    <property type="entry name" value="Beta/gamma_crystallin"/>
</dbReference>
<keyword evidence="2" id="KW-0677">Repeat</keyword>
<dbReference type="EMBL" id="BAAAEJ010000007">
    <property type="protein sequence ID" value="GAA0391125.1"/>
    <property type="molecule type" value="Genomic_DNA"/>
</dbReference>
<name>A0ABP3I5Z0_9CAUL</name>
<keyword evidence="7" id="KW-1185">Reference proteome</keyword>
<feature type="signal peptide" evidence="4">
    <location>
        <begin position="1"/>
        <end position="21"/>
    </location>
</feature>
<dbReference type="Pfam" id="PF00030">
    <property type="entry name" value="Crystall"/>
    <property type="match status" value="1"/>
</dbReference>
<feature type="compositionally biased region" description="Gly residues" evidence="3">
    <location>
        <begin position="102"/>
        <end position="127"/>
    </location>
</feature>